<dbReference type="AlphaFoldDB" id="A0A9P6ED18"/>
<sequence>MDVDPLADTVPPRYALESDEEEDEPNPLHIKDPNEETTKFEIKIIGQAKEAKPLIVASEDAGRIWAKGADLGEQVGAVAVNNIQIGLIFNPAWTSSTIIVSESFSRLPLTVMHSFAQAVFASLKPKNIAILDTYPLPTYVSNTRSSFYDAPLRYLSTSGATGFLDKEGVQPFAPPNLIQSTSASFLSIASLPSSSDSNTLLLLPSPRIPSHRPKQIEKNEFPSPGSDQDEDFEWSIDMLSKVHRLLFDAIGEQDVASRKVWKLAVRTDQAEAKEKSPRKNVHIGDSGMYI</sequence>
<dbReference type="EMBL" id="MU157863">
    <property type="protein sequence ID" value="KAF9527186.1"/>
    <property type="molecule type" value="Genomic_DNA"/>
</dbReference>
<protein>
    <recommendedName>
        <fullName evidence="4">Proteasome assembly chaperone 1</fullName>
    </recommendedName>
</protein>
<reference evidence="2" key="1">
    <citation type="submission" date="2020-11" db="EMBL/GenBank/DDBJ databases">
        <authorList>
            <consortium name="DOE Joint Genome Institute"/>
            <person name="Ahrendt S."/>
            <person name="Riley R."/>
            <person name="Andreopoulos W."/>
            <person name="Labutti K."/>
            <person name="Pangilinan J."/>
            <person name="Ruiz-Duenas F.J."/>
            <person name="Barrasa J.M."/>
            <person name="Sanchez-Garcia M."/>
            <person name="Camarero S."/>
            <person name="Miyauchi S."/>
            <person name="Serrano A."/>
            <person name="Linde D."/>
            <person name="Babiker R."/>
            <person name="Drula E."/>
            <person name="Ayuso-Fernandez I."/>
            <person name="Pacheco R."/>
            <person name="Padilla G."/>
            <person name="Ferreira P."/>
            <person name="Barriuso J."/>
            <person name="Kellner H."/>
            <person name="Castanera R."/>
            <person name="Alfaro M."/>
            <person name="Ramirez L."/>
            <person name="Pisabarro A.G."/>
            <person name="Kuo A."/>
            <person name="Tritt A."/>
            <person name="Lipzen A."/>
            <person name="He G."/>
            <person name="Yan M."/>
            <person name="Ng V."/>
            <person name="Cullen D."/>
            <person name="Martin F."/>
            <person name="Rosso M.-N."/>
            <person name="Henrissat B."/>
            <person name="Hibbett D."/>
            <person name="Martinez A.T."/>
            <person name="Grigoriev I.V."/>
        </authorList>
    </citation>
    <scope>NUCLEOTIDE SEQUENCE</scope>
    <source>
        <strain evidence="2">CBS 506.95</strain>
    </source>
</reference>
<organism evidence="2 3">
    <name type="scientific">Crepidotus variabilis</name>
    <dbReference type="NCBI Taxonomy" id="179855"/>
    <lineage>
        <taxon>Eukaryota</taxon>
        <taxon>Fungi</taxon>
        <taxon>Dikarya</taxon>
        <taxon>Basidiomycota</taxon>
        <taxon>Agaricomycotina</taxon>
        <taxon>Agaricomycetes</taxon>
        <taxon>Agaricomycetidae</taxon>
        <taxon>Agaricales</taxon>
        <taxon>Agaricineae</taxon>
        <taxon>Crepidotaceae</taxon>
        <taxon>Crepidotus</taxon>
    </lineage>
</organism>
<gene>
    <name evidence="2" type="ORF">CPB83DRAFT_856518</name>
</gene>
<evidence type="ECO:0000313" key="2">
    <source>
        <dbReference type="EMBL" id="KAF9527186.1"/>
    </source>
</evidence>
<dbReference type="OrthoDB" id="2546621at2759"/>
<evidence type="ECO:0008006" key="4">
    <source>
        <dbReference type="Google" id="ProtNLM"/>
    </source>
</evidence>
<proteinExistence type="predicted"/>
<evidence type="ECO:0000313" key="3">
    <source>
        <dbReference type="Proteomes" id="UP000807306"/>
    </source>
</evidence>
<accession>A0A9P6ED18</accession>
<feature type="region of interest" description="Disordered" evidence="1">
    <location>
        <begin position="1"/>
        <end position="33"/>
    </location>
</feature>
<dbReference type="Proteomes" id="UP000807306">
    <property type="component" value="Unassembled WGS sequence"/>
</dbReference>
<keyword evidence="3" id="KW-1185">Reference proteome</keyword>
<feature type="region of interest" description="Disordered" evidence="1">
    <location>
        <begin position="209"/>
        <end position="228"/>
    </location>
</feature>
<comment type="caution">
    <text evidence="2">The sequence shown here is derived from an EMBL/GenBank/DDBJ whole genome shotgun (WGS) entry which is preliminary data.</text>
</comment>
<evidence type="ECO:0000256" key="1">
    <source>
        <dbReference type="SAM" id="MobiDB-lite"/>
    </source>
</evidence>
<name>A0A9P6ED18_9AGAR</name>